<protein>
    <submittedName>
        <fullName evidence="1">Uncharacterized protein</fullName>
    </submittedName>
</protein>
<reference evidence="1" key="1">
    <citation type="journal article" date="2022" name="Int. J. Mol. Sci.">
        <title>Draft Genome of Tanacetum Coccineum: Genomic Comparison of Closely Related Tanacetum-Family Plants.</title>
        <authorList>
            <person name="Yamashiro T."/>
            <person name="Shiraishi A."/>
            <person name="Nakayama K."/>
            <person name="Satake H."/>
        </authorList>
    </citation>
    <scope>NUCLEOTIDE SEQUENCE</scope>
</reference>
<keyword evidence="2" id="KW-1185">Reference proteome</keyword>
<proteinExistence type="predicted"/>
<gene>
    <name evidence="1" type="ORF">Tco_1092268</name>
</gene>
<evidence type="ECO:0000313" key="1">
    <source>
        <dbReference type="EMBL" id="GJT96750.1"/>
    </source>
</evidence>
<reference evidence="1" key="2">
    <citation type="submission" date="2022-01" db="EMBL/GenBank/DDBJ databases">
        <authorList>
            <person name="Yamashiro T."/>
            <person name="Shiraishi A."/>
            <person name="Satake H."/>
            <person name="Nakayama K."/>
        </authorList>
    </citation>
    <scope>NUCLEOTIDE SEQUENCE</scope>
</reference>
<dbReference type="EMBL" id="BQNB010020509">
    <property type="protein sequence ID" value="GJT96750.1"/>
    <property type="molecule type" value="Genomic_DNA"/>
</dbReference>
<organism evidence="1 2">
    <name type="scientific">Tanacetum coccineum</name>
    <dbReference type="NCBI Taxonomy" id="301880"/>
    <lineage>
        <taxon>Eukaryota</taxon>
        <taxon>Viridiplantae</taxon>
        <taxon>Streptophyta</taxon>
        <taxon>Embryophyta</taxon>
        <taxon>Tracheophyta</taxon>
        <taxon>Spermatophyta</taxon>
        <taxon>Magnoliopsida</taxon>
        <taxon>eudicotyledons</taxon>
        <taxon>Gunneridae</taxon>
        <taxon>Pentapetalae</taxon>
        <taxon>asterids</taxon>
        <taxon>campanulids</taxon>
        <taxon>Asterales</taxon>
        <taxon>Asteraceae</taxon>
        <taxon>Asteroideae</taxon>
        <taxon>Anthemideae</taxon>
        <taxon>Anthemidinae</taxon>
        <taxon>Tanacetum</taxon>
    </lineage>
</organism>
<sequence length="446" mass="51447">MDDPNITMEEYIRLEEEKARRHGQTFNWQTATFGKVENYEDEDDCSIDFETEFPSIVFDNTLTSIPSEPTVCPSNENEVDFRISLDESDDEDYTSSKDMAPLPAVDKRHHWLRYQIEEYSEGIRHSYKQRLETIWSRPVNRVYVLDFKGLTLEMRQDLVVKLRMVYSEEGQMSDTEMGLDVAGTLCFQLGGVRRRMTCRQFILALGLHTEQEMEEAGFGAYWDGSDRLIHDKGDLRDYWIEISSDKDLLGPAPSYVLIRDPVRKLCHRMIAYRIFARGQAPEKACRGEDERGQAVKGHFIGRLDMHFGLVSDEGLRGLQVVTQELPLIDLHELKRLHICTRYDDMDLGSPGTRERIERIEEEVYDLRRDVVGLQGVVESFTTEHSRVSTWLITCITQLMDASDQTYQPFDNTLIGSSRLSFQRCVRPRTGDASSFAALHTDAQPDP</sequence>
<accession>A0ABQ5IAQ9</accession>
<dbReference type="Proteomes" id="UP001151760">
    <property type="component" value="Unassembled WGS sequence"/>
</dbReference>
<comment type="caution">
    <text evidence="1">The sequence shown here is derived from an EMBL/GenBank/DDBJ whole genome shotgun (WGS) entry which is preliminary data.</text>
</comment>
<name>A0ABQ5IAQ9_9ASTR</name>
<evidence type="ECO:0000313" key="2">
    <source>
        <dbReference type="Proteomes" id="UP001151760"/>
    </source>
</evidence>